<dbReference type="AlphaFoldDB" id="A0A0G4HDH3"/>
<accession>A0A0G4HDH3</accession>
<name>A0A0G4HDH3_9ALVE</name>
<dbReference type="VEuPathDB" id="CryptoDB:Cvel_26510"/>
<organism evidence="2">
    <name type="scientific">Chromera velia CCMP2878</name>
    <dbReference type="NCBI Taxonomy" id="1169474"/>
    <lineage>
        <taxon>Eukaryota</taxon>
        <taxon>Sar</taxon>
        <taxon>Alveolata</taxon>
        <taxon>Colpodellida</taxon>
        <taxon>Chromeraceae</taxon>
        <taxon>Chromera</taxon>
    </lineage>
</organism>
<proteinExistence type="predicted"/>
<evidence type="ECO:0000256" key="1">
    <source>
        <dbReference type="SAM" id="MobiDB-lite"/>
    </source>
</evidence>
<dbReference type="EMBL" id="CDMZ01002380">
    <property type="protein sequence ID" value="CEM42109.1"/>
    <property type="molecule type" value="Genomic_DNA"/>
</dbReference>
<reference evidence="2" key="1">
    <citation type="submission" date="2014-11" db="EMBL/GenBank/DDBJ databases">
        <authorList>
            <person name="Otto D Thomas"/>
            <person name="Naeem Raeece"/>
        </authorList>
    </citation>
    <scope>NUCLEOTIDE SEQUENCE</scope>
</reference>
<protein>
    <submittedName>
        <fullName evidence="2">Uncharacterized protein</fullName>
    </submittedName>
</protein>
<gene>
    <name evidence="2" type="ORF">Cvel_26510</name>
</gene>
<sequence length="77" mass="8274">MSEQSVGRNRQGLPGALIPGPGHEGTGADTEWSNASWQGLAEGFRHFVEASGLGEVEFNGMNLEQKNALRKQYEEGG</sequence>
<feature type="region of interest" description="Disordered" evidence="1">
    <location>
        <begin position="1"/>
        <end position="34"/>
    </location>
</feature>
<evidence type="ECO:0000313" key="2">
    <source>
        <dbReference type="EMBL" id="CEM42109.1"/>
    </source>
</evidence>